<gene>
    <name evidence="6" type="ORF">Ocin01_10191</name>
</gene>
<feature type="domain" description="WW" evidence="5">
    <location>
        <begin position="71"/>
        <end position="98"/>
    </location>
</feature>
<feature type="compositionally biased region" description="Basic residues" evidence="4">
    <location>
        <begin position="289"/>
        <end position="303"/>
    </location>
</feature>
<evidence type="ECO:0000259" key="5">
    <source>
        <dbReference type="PROSITE" id="PS50020"/>
    </source>
</evidence>
<dbReference type="GO" id="GO:0010506">
    <property type="term" value="P:regulation of autophagy"/>
    <property type="evidence" value="ECO:0007669"/>
    <property type="project" value="TreeGrafter"/>
</dbReference>
<dbReference type="AlphaFoldDB" id="A0A1D2MUB1"/>
<reference evidence="6 7" key="1">
    <citation type="journal article" date="2016" name="Genome Biol. Evol.">
        <title>Gene Family Evolution Reflects Adaptation to Soil Environmental Stressors in the Genome of the Collembolan Orchesella cincta.</title>
        <authorList>
            <person name="Faddeeva-Vakhrusheva A."/>
            <person name="Derks M.F."/>
            <person name="Anvar S.Y."/>
            <person name="Agamennone V."/>
            <person name="Suring W."/>
            <person name="Smit S."/>
            <person name="van Straalen N.M."/>
            <person name="Roelofs D."/>
        </authorList>
    </citation>
    <scope>NUCLEOTIDE SEQUENCE [LARGE SCALE GENOMIC DNA]</scope>
    <source>
        <tissue evidence="6">Mixed pool</tissue>
    </source>
</reference>
<feature type="compositionally biased region" description="Basic and acidic residues" evidence="4">
    <location>
        <begin position="143"/>
        <end position="155"/>
    </location>
</feature>
<dbReference type="GO" id="GO:0003682">
    <property type="term" value="F:chromatin binding"/>
    <property type="evidence" value="ECO:0007669"/>
    <property type="project" value="TreeGrafter"/>
</dbReference>
<dbReference type="Gene3D" id="2.20.70.10">
    <property type="match status" value="1"/>
</dbReference>
<name>A0A1D2MUB1_ORCCI</name>
<dbReference type="PROSITE" id="PS50020">
    <property type="entry name" value="WW_DOMAIN_2"/>
    <property type="match status" value="1"/>
</dbReference>
<feature type="compositionally biased region" description="Low complexity" evidence="4">
    <location>
        <begin position="129"/>
        <end position="140"/>
    </location>
</feature>
<dbReference type="PANTHER" id="PTHR15911">
    <property type="entry name" value="WW DOMAIN-CONTAINING ADAPTER PROTEIN WITH COILED-COIL"/>
    <property type="match status" value="1"/>
</dbReference>
<comment type="subcellular location">
    <subcellularLocation>
        <location evidence="1">Nucleus</location>
    </subcellularLocation>
</comment>
<feature type="compositionally biased region" description="Basic and acidic residues" evidence="4">
    <location>
        <begin position="341"/>
        <end position="419"/>
    </location>
</feature>
<dbReference type="PROSITE" id="PS01159">
    <property type="entry name" value="WW_DOMAIN_1"/>
    <property type="match status" value="1"/>
</dbReference>
<dbReference type="SMART" id="SM00456">
    <property type="entry name" value="WW"/>
    <property type="match status" value="1"/>
</dbReference>
<dbReference type="PANTHER" id="PTHR15911:SF6">
    <property type="entry name" value="WW DOMAIN-CONTAINING ADAPTER PROTEIN WITH COILED-COIL"/>
    <property type="match status" value="1"/>
</dbReference>
<dbReference type="Proteomes" id="UP000094527">
    <property type="component" value="Unassembled WGS sequence"/>
</dbReference>
<protein>
    <submittedName>
        <fullName evidence="6">WW domain-containing adapter protein with coiled-coil</fullName>
    </submittedName>
</protein>
<feature type="compositionally biased region" description="Low complexity" evidence="4">
    <location>
        <begin position="160"/>
        <end position="189"/>
    </location>
</feature>
<dbReference type="STRING" id="48709.A0A1D2MUB1"/>
<comment type="caution">
    <text evidence="6">The sequence shown here is derived from an EMBL/GenBank/DDBJ whole genome shotgun (WGS) entry which is preliminary data.</text>
</comment>
<organism evidence="6 7">
    <name type="scientific">Orchesella cincta</name>
    <name type="common">Springtail</name>
    <name type="synonym">Podura cincta</name>
    <dbReference type="NCBI Taxonomy" id="48709"/>
    <lineage>
        <taxon>Eukaryota</taxon>
        <taxon>Metazoa</taxon>
        <taxon>Ecdysozoa</taxon>
        <taxon>Arthropoda</taxon>
        <taxon>Hexapoda</taxon>
        <taxon>Collembola</taxon>
        <taxon>Entomobryomorpha</taxon>
        <taxon>Entomobryoidea</taxon>
        <taxon>Orchesellidae</taxon>
        <taxon>Orchesellinae</taxon>
        <taxon>Orchesella</taxon>
    </lineage>
</organism>
<feature type="region of interest" description="Disordered" evidence="4">
    <location>
        <begin position="13"/>
        <end position="33"/>
    </location>
</feature>
<proteinExistence type="predicted"/>
<dbReference type="GO" id="GO:0005634">
    <property type="term" value="C:nucleus"/>
    <property type="evidence" value="ECO:0007669"/>
    <property type="project" value="UniProtKB-SubCell"/>
</dbReference>
<dbReference type="GO" id="GO:0000993">
    <property type="term" value="F:RNA polymerase II complex binding"/>
    <property type="evidence" value="ECO:0007669"/>
    <property type="project" value="TreeGrafter"/>
</dbReference>
<dbReference type="EMBL" id="LJIJ01000535">
    <property type="protein sequence ID" value="ODM96491.1"/>
    <property type="molecule type" value="Genomic_DNA"/>
</dbReference>
<feature type="compositionally biased region" description="Polar residues" evidence="4">
    <location>
        <begin position="268"/>
        <end position="279"/>
    </location>
</feature>
<dbReference type="SUPFAM" id="SSF51045">
    <property type="entry name" value="WW domain"/>
    <property type="match status" value="1"/>
</dbReference>
<evidence type="ECO:0000256" key="4">
    <source>
        <dbReference type="SAM" id="MobiDB-lite"/>
    </source>
</evidence>
<keyword evidence="3" id="KW-0539">Nucleus</keyword>
<evidence type="ECO:0000256" key="2">
    <source>
        <dbReference type="ARBA" id="ARBA00022853"/>
    </source>
</evidence>
<dbReference type="GO" id="GO:0006325">
    <property type="term" value="P:chromatin organization"/>
    <property type="evidence" value="ECO:0007669"/>
    <property type="project" value="UniProtKB-KW"/>
</dbReference>
<dbReference type="CDD" id="cd00201">
    <property type="entry name" value="WW"/>
    <property type="match status" value="1"/>
</dbReference>
<accession>A0A1D2MUB1</accession>
<keyword evidence="7" id="KW-1185">Reference proteome</keyword>
<dbReference type="InterPro" id="IPR036020">
    <property type="entry name" value="WW_dom_sf"/>
</dbReference>
<dbReference type="OrthoDB" id="10072039at2759"/>
<dbReference type="InterPro" id="IPR001202">
    <property type="entry name" value="WW_dom"/>
</dbReference>
<feature type="region of interest" description="Disordered" evidence="4">
    <location>
        <begin position="321"/>
        <end position="427"/>
    </location>
</feature>
<evidence type="ECO:0000313" key="6">
    <source>
        <dbReference type="EMBL" id="ODM96491.1"/>
    </source>
</evidence>
<evidence type="ECO:0000256" key="3">
    <source>
        <dbReference type="ARBA" id="ARBA00023242"/>
    </source>
</evidence>
<keyword evidence="2" id="KW-0156">Chromatin regulator</keyword>
<sequence length="545" mass="61377">MILNGSIGAAVGKDCTGQKIPPSSMSGVSRGHVQDSKFDIKMSKPGPGTLNDTKKVKQDVANKSKGKVGDWVRHISSSGKEYYFNVITHASQWEKPREWLDHEKKYGLVPNTPTVTSKPNMQHHHQQQHHANSSNHSSSSVSDQRDREREQNHRDRLQHHNFSTHNSNNSNYQQQAQQHQQTSSMSSSSSHHHHSFSGINSGNRISSTDSLSSVHHSSQGISNASQHRSSHYGDGHTRHLSSSSSAQRDIRKPSEDMQTEDMDISPLDDTSSPVSTDSRSLPGPSGAHSHSHQGHSHSHHQHTNQKGMDGILLRDDVKHINSIGHPQQGGSGRLIHHNSRSHHDEHRSRSRDRERDRDRDRVDRSSSNRRERSRYIDRDRRSPTREDRRERDRERERDRDRERSRSPWDRDGTPERHPGGDAPVATGLGSLGALAALNTEPEIPPLHSSLAKYFREDLIVHVRDLPGECLERQANKLSDEIAVQSAIQLSKVSADLKMARSMVRLNDIQATLQEQRILFLRQQIKSLEESDKDSSAMLGVETGDS</sequence>
<dbReference type="GO" id="GO:1904263">
    <property type="term" value="P:positive regulation of TORC1 signaling"/>
    <property type="evidence" value="ECO:0007669"/>
    <property type="project" value="TreeGrafter"/>
</dbReference>
<feature type="compositionally biased region" description="Polar residues" evidence="4">
    <location>
        <begin position="111"/>
        <end position="120"/>
    </location>
</feature>
<evidence type="ECO:0000313" key="7">
    <source>
        <dbReference type="Proteomes" id="UP000094527"/>
    </source>
</evidence>
<evidence type="ECO:0000256" key="1">
    <source>
        <dbReference type="ARBA" id="ARBA00004123"/>
    </source>
</evidence>
<dbReference type="Pfam" id="PF00397">
    <property type="entry name" value="WW"/>
    <property type="match status" value="1"/>
</dbReference>
<feature type="region of interest" description="Disordered" evidence="4">
    <location>
        <begin position="110"/>
        <end position="305"/>
    </location>
</feature>
<dbReference type="OMA" id="YNCQTEV"/>
<dbReference type="InterPro" id="IPR038867">
    <property type="entry name" value="WAC"/>
</dbReference>
<feature type="compositionally biased region" description="Low complexity" evidence="4">
    <location>
        <begin position="196"/>
        <end position="222"/>
    </location>
</feature>